<gene>
    <name evidence="1" type="ORF">HPB47_024037</name>
</gene>
<reference evidence="1 2" key="1">
    <citation type="journal article" date="2020" name="Cell">
        <title>Large-Scale Comparative Analyses of Tick Genomes Elucidate Their Genetic Diversity and Vector Capacities.</title>
        <authorList>
            <consortium name="Tick Genome and Microbiome Consortium (TIGMIC)"/>
            <person name="Jia N."/>
            <person name="Wang J."/>
            <person name="Shi W."/>
            <person name="Du L."/>
            <person name="Sun Y."/>
            <person name="Zhan W."/>
            <person name="Jiang J.F."/>
            <person name="Wang Q."/>
            <person name="Zhang B."/>
            <person name="Ji P."/>
            <person name="Bell-Sakyi L."/>
            <person name="Cui X.M."/>
            <person name="Yuan T.T."/>
            <person name="Jiang B.G."/>
            <person name="Yang W.F."/>
            <person name="Lam T.T."/>
            <person name="Chang Q.C."/>
            <person name="Ding S.J."/>
            <person name="Wang X.J."/>
            <person name="Zhu J.G."/>
            <person name="Ruan X.D."/>
            <person name="Zhao L."/>
            <person name="Wei J.T."/>
            <person name="Ye R.Z."/>
            <person name="Que T.C."/>
            <person name="Du C.H."/>
            <person name="Zhou Y.H."/>
            <person name="Cheng J.X."/>
            <person name="Dai P.F."/>
            <person name="Guo W.B."/>
            <person name="Han X.H."/>
            <person name="Huang E.J."/>
            <person name="Li L.F."/>
            <person name="Wei W."/>
            <person name="Gao Y.C."/>
            <person name="Liu J.Z."/>
            <person name="Shao H.Z."/>
            <person name="Wang X."/>
            <person name="Wang C.C."/>
            <person name="Yang T.C."/>
            <person name="Huo Q.B."/>
            <person name="Li W."/>
            <person name="Chen H.Y."/>
            <person name="Chen S.E."/>
            <person name="Zhou L.G."/>
            <person name="Ni X.B."/>
            <person name="Tian J.H."/>
            <person name="Sheng Y."/>
            <person name="Liu T."/>
            <person name="Pan Y.S."/>
            <person name="Xia L.Y."/>
            <person name="Li J."/>
            <person name="Zhao F."/>
            <person name="Cao W.C."/>
        </authorList>
    </citation>
    <scope>NUCLEOTIDE SEQUENCE [LARGE SCALE GENOMIC DNA]</scope>
    <source>
        <strain evidence="1">Iper-2018</strain>
    </source>
</reference>
<evidence type="ECO:0000313" key="2">
    <source>
        <dbReference type="Proteomes" id="UP000805193"/>
    </source>
</evidence>
<organism evidence="1 2">
    <name type="scientific">Ixodes persulcatus</name>
    <name type="common">Taiga tick</name>
    <dbReference type="NCBI Taxonomy" id="34615"/>
    <lineage>
        <taxon>Eukaryota</taxon>
        <taxon>Metazoa</taxon>
        <taxon>Ecdysozoa</taxon>
        <taxon>Arthropoda</taxon>
        <taxon>Chelicerata</taxon>
        <taxon>Arachnida</taxon>
        <taxon>Acari</taxon>
        <taxon>Parasitiformes</taxon>
        <taxon>Ixodida</taxon>
        <taxon>Ixodoidea</taxon>
        <taxon>Ixodidae</taxon>
        <taxon>Ixodinae</taxon>
        <taxon>Ixodes</taxon>
    </lineage>
</organism>
<sequence length="859" mass="91514">MVELAAVHRRGAVCLRCRTNFVLHDRGALSTLISMTIAIFQNEAAAVLSFPGRSGRSSTAELLQAGCGVPAEMTAALNEARTVSMNDALPQSTTSDRPCVSPPLDSDGDVPASSGRQQDGSAESTASLSPPALQGAPSPEPTDRSGSGALASLLGHEGMPCCPAFTQAFLQSILSSVDSRDPVVSCAWTETLLDVVELLPRDTLRQEILTLAVQKAQSSQPNASRLLSCRLLGKICIRLEPYTVKKEVLPVVQALCQDLDAKVRAAMCLHLDALTRAIGLEATKAAILPALVELASDGECSVRLAALNAVVRMLALLDDETCGSTLVPLVCKYAERARGAEDATLPALASLLGRLCLGLSGTLTKEQHSWFLDLYRRLATLGLNRQNSVDAEDLEPVPESSQFGAAQCRHACAHNFPAMVLYVGVQDFESQLLDSLETLCSDPEPAVRATMAAGMHQVISQLEGHGGWPGLLLGQLVSLLWDASLNVLQALVPNLEACLGALATSRGRCLCRGWCCTACGSEQQLVSLLDALEGCETALGAGPRWRLHASVLGALSALCYPSLPRQLHSRLGSMLLSRSRTAGALPCRLAASRSLLVCLRHSPCEADRRHLLQGILQELGSGRSCRSRMQFVRLCGQAVQVLPEALFKNHFLEALLKLSGDPVANVRLLVCGCLPGVKGLLRLPEDGAALASLEAAVTRRLTSETDRDVLAALQRAIDALDQTEVASGPETLQSVPSTPVKNSLRGAYPWRESRLPKAASLLPRRAKSSPEKTPPRVDAEKTVDSRVSAASGRGRSLLRADRVGLATADAKLRRLSLGCPIKLQEPSIDVGHLGYGSRFRSPSGVVAENSEQNLMRIRL</sequence>
<evidence type="ECO:0000313" key="1">
    <source>
        <dbReference type="EMBL" id="KAG0429037.1"/>
    </source>
</evidence>
<accession>A0AC60Q5E8</accession>
<name>A0AC60Q5E8_IXOPE</name>
<comment type="caution">
    <text evidence="1">The sequence shown here is derived from an EMBL/GenBank/DDBJ whole genome shotgun (WGS) entry which is preliminary data.</text>
</comment>
<protein>
    <submittedName>
        <fullName evidence="1">Uncharacterized protein</fullName>
    </submittedName>
</protein>
<keyword evidence="2" id="KW-1185">Reference proteome</keyword>
<proteinExistence type="predicted"/>
<dbReference type="EMBL" id="JABSTQ010009452">
    <property type="protein sequence ID" value="KAG0429037.1"/>
    <property type="molecule type" value="Genomic_DNA"/>
</dbReference>
<dbReference type="Proteomes" id="UP000805193">
    <property type="component" value="Unassembled WGS sequence"/>
</dbReference>